<dbReference type="InterPro" id="IPR006015">
    <property type="entry name" value="Universal_stress_UspA"/>
</dbReference>
<dbReference type="CDD" id="cd00293">
    <property type="entry name" value="USP-like"/>
    <property type="match status" value="2"/>
</dbReference>
<dbReference type="KEGG" id="mtt:Ftrac_2084"/>
<proteinExistence type="inferred from homology"/>
<evidence type="ECO:0000256" key="1">
    <source>
        <dbReference type="ARBA" id="ARBA00008791"/>
    </source>
</evidence>
<dbReference type="SUPFAM" id="SSF52402">
    <property type="entry name" value="Adenine nucleotide alpha hydrolases-like"/>
    <property type="match status" value="2"/>
</dbReference>
<dbReference type="STRING" id="643867.Ftrac_2084"/>
<comment type="similarity">
    <text evidence="1">Belongs to the universal stress protein A family.</text>
</comment>
<feature type="domain" description="UspA" evidence="2">
    <location>
        <begin position="160"/>
        <end position="281"/>
    </location>
</feature>
<dbReference type="InterPro" id="IPR014729">
    <property type="entry name" value="Rossmann-like_a/b/a_fold"/>
</dbReference>
<sequence length="287" mass="32511">MWPLKIYYIHMKNILVPTDFSETANRAADIAIAIAEKSGAEIHFLHLQITPVQWVKLNKEKEQRFPETLKEIGHAKSELNKLVKKAENKGLKAEQFLVFDVGREEILKHIPFHHHDFVVMGSHGASGAKELFVGSNAQKVLRDATVPVLIIKEKSKWPVKNVVFASNFEEDVKEPFKTVVKFADLNESNIHLLYVNVPFSFEETDRSLEKMHDFHETCPRGGTCTTNIYNSLNEERGILKFSESVNADLIALTTHGRSGFFNLIGKSITENLANHADIPILSINLNR</sequence>
<organism evidence="3 4">
    <name type="scientific">Marivirga tractuosa (strain ATCC 23168 / DSM 4126 / NBRC 15989 / NCIMB 1408 / VKM B-1430 / H-43)</name>
    <name type="common">Microscilla tractuosa</name>
    <name type="synonym">Flexibacter tractuosus</name>
    <dbReference type="NCBI Taxonomy" id="643867"/>
    <lineage>
        <taxon>Bacteria</taxon>
        <taxon>Pseudomonadati</taxon>
        <taxon>Bacteroidota</taxon>
        <taxon>Cytophagia</taxon>
        <taxon>Cytophagales</taxon>
        <taxon>Marivirgaceae</taxon>
        <taxon>Marivirga</taxon>
    </lineage>
</organism>
<name>E4TUF0_MARTH</name>
<dbReference type="PANTHER" id="PTHR46268:SF6">
    <property type="entry name" value="UNIVERSAL STRESS PROTEIN UP12"/>
    <property type="match status" value="1"/>
</dbReference>
<accession>E4TUF0</accession>
<dbReference type="eggNOG" id="COG0589">
    <property type="taxonomic scope" value="Bacteria"/>
</dbReference>
<gene>
    <name evidence="3" type="ordered locus">Ftrac_2084</name>
</gene>
<reference evidence="3 4" key="1">
    <citation type="journal article" date="2011" name="Stand. Genomic Sci.">
        <title>Complete genome sequence of Marivirga tractuosa type strain (H-43).</title>
        <authorList>
            <person name="Pagani I."/>
            <person name="Chertkov O."/>
            <person name="Lapidus A."/>
            <person name="Lucas S."/>
            <person name="Del Rio T.G."/>
            <person name="Tice H."/>
            <person name="Copeland A."/>
            <person name="Cheng J.F."/>
            <person name="Nolan M."/>
            <person name="Saunders E."/>
            <person name="Pitluck S."/>
            <person name="Held B."/>
            <person name="Goodwin L."/>
            <person name="Liolios K."/>
            <person name="Ovchinikova G."/>
            <person name="Ivanova N."/>
            <person name="Mavromatis K."/>
            <person name="Pati A."/>
            <person name="Chen A."/>
            <person name="Palaniappan K."/>
            <person name="Land M."/>
            <person name="Hauser L."/>
            <person name="Jeffries C.D."/>
            <person name="Detter J.C."/>
            <person name="Han C."/>
            <person name="Tapia R."/>
            <person name="Ngatchou-Djao O.D."/>
            <person name="Rohde M."/>
            <person name="Goker M."/>
            <person name="Spring S."/>
            <person name="Sikorski J."/>
            <person name="Woyke T."/>
            <person name="Bristow J."/>
            <person name="Eisen J.A."/>
            <person name="Markowitz V."/>
            <person name="Hugenholtz P."/>
            <person name="Klenk H.P."/>
            <person name="Kyrpides N.C."/>
        </authorList>
    </citation>
    <scope>NUCLEOTIDE SEQUENCE [LARGE SCALE GENOMIC DNA]</scope>
    <source>
        <strain evidence="4">ATCC 23168 / DSM 4126 / NBRC 15989 / NCIMB 1408 / VKM B-1430 / H-43</strain>
    </source>
</reference>
<feature type="domain" description="UspA" evidence="2">
    <location>
        <begin position="11"/>
        <end position="152"/>
    </location>
</feature>
<evidence type="ECO:0000259" key="2">
    <source>
        <dbReference type="Pfam" id="PF00582"/>
    </source>
</evidence>
<dbReference type="EMBL" id="CP002349">
    <property type="protein sequence ID" value="ADR22068.1"/>
    <property type="molecule type" value="Genomic_DNA"/>
</dbReference>
<keyword evidence="4" id="KW-1185">Reference proteome</keyword>
<evidence type="ECO:0000313" key="3">
    <source>
        <dbReference type="EMBL" id="ADR22068.1"/>
    </source>
</evidence>
<dbReference type="PRINTS" id="PR01438">
    <property type="entry name" value="UNVRSLSTRESS"/>
</dbReference>
<dbReference type="Proteomes" id="UP000008720">
    <property type="component" value="Chromosome"/>
</dbReference>
<protein>
    <submittedName>
        <fullName evidence="3">UspA domain-containing protein</fullName>
    </submittedName>
</protein>
<dbReference type="InterPro" id="IPR006016">
    <property type="entry name" value="UspA"/>
</dbReference>
<dbReference type="HOGENOM" id="CLU_049301_2_4_10"/>
<evidence type="ECO:0000313" key="4">
    <source>
        <dbReference type="Proteomes" id="UP000008720"/>
    </source>
</evidence>
<dbReference type="Gene3D" id="3.40.50.620">
    <property type="entry name" value="HUPs"/>
    <property type="match status" value="2"/>
</dbReference>
<dbReference type="PANTHER" id="PTHR46268">
    <property type="entry name" value="STRESS RESPONSE PROTEIN NHAX"/>
    <property type="match status" value="1"/>
</dbReference>
<dbReference type="AlphaFoldDB" id="E4TUF0"/>
<dbReference type="Pfam" id="PF00582">
    <property type="entry name" value="Usp"/>
    <property type="match status" value="2"/>
</dbReference>